<evidence type="ECO:0000256" key="4">
    <source>
        <dbReference type="ARBA" id="ARBA00022840"/>
    </source>
</evidence>
<name>A0A4U1IQM1_9BACT</name>
<keyword evidence="3" id="KW-0418">Kinase</keyword>
<dbReference type="InterPro" id="IPR000719">
    <property type="entry name" value="Prot_kinase_dom"/>
</dbReference>
<reference evidence="7 8" key="1">
    <citation type="submission" date="2019-04" db="EMBL/GenBank/DDBJ databases">
        <authorList>
            <person name="Li Y."/>
            <person name="Wang J."/>
        </authorList>
    </citation>
    <scope>NUCLEOTIDE SEQUENCE [LARGE SCALE GENOMIC DNA]</scope>
    <source>
        <strain evidence="7 8">DSM 14668</strain>
    </source>
</reference>
<keyword evidence="8" id="KW-1185">Reference proteome</keyword>
<dbReference type="InterPro" id="IPR017441">
    <property type="entry name" value="Protein_kinase_ATP_BS"/>
</dbReference>
<dbReference type="GO" id="GO:0004674">
    <property type="term" value="F:protein serine/threonine kinase activity"/>
    <property type="evidence" value="ECO:0007669"/>
    <property type="project" value="TreeGrafter"/>
</dbReference>
<sequence length="956" mass="102222">MGELLDRRGSRCRSNEDRAAGMSSGIARVMPAVRGRFSGHLGGWVHPAERSSRLFGWSGASRRRRSLDAIVVPFVCGRDSRRLHARYRTAVHTQKYVAVSFLGDTLIRTRNFGQPVALLQSGGASMNTATGDDLSVPTLKLQPDEVGGIQPVDLRPGRTFAGRFELISKLGEGAFGQVWKAINTKLHLKVALKIPRTHAPDDLERFRREAQALCLIDSEYVLRCFEYGDAPAPFLVMELLTGESLAKRLEREGPMSMPTVKSICRQLCKGLQATHAAGVIHRDLKPGNIYCIESKVKIVDFGLMKLVEPMVDPGTEIITSEHDELTQENMAMGTVSYMSPEQWRHSNRVDFRSDLWSLAAVLYRLLTGKLPFTGAAHVDVARLVLLSSDGPPPISHLPGEVNAFFRIAFQRDPQMRFQSAAEFSAAFDVLPDGSKVEAPAPARPVSKPRRIWLGGAMASLVVAGMFVTASARPDVLSSTCDPHKGNCDASLLNGCETDLTHVESCGACGVRCLNEHGSTSCTSGSCAPVCAAGFADCDGDPANGCEADLGAPANCGKCSNACTNQHGDAACAAGECASTCQPGFMNCDGNPANGCETDVVSSADHCGLCGRACKGIVGDGATCQEGICKATCGSGLHDCNGDPADGCEVDAQATPEAFEGGRCKPIVLGTYEPGALSVAVDDDVEGIVAWTVPRQGKAFRMRKGGGTPAPMSVGGAPTRIAFDTGRWYWTDTSSKSLLTIDAVTGARKSLVQWLHPEQQIAGLASSEGGAFFFFQNTNTKKGTLFGARRELGKKPLLEYDGADPNPFGFAAGRRGVYFVRTTQGGSIWGWSFKERGEPWLVAENQDKPFAVAVDPREEVVAWSREGNGSGTLSVARRGGPVEVLAANEPGPRGVAVDDTWVYWTNEGGMVKKARLDGKQEPVLLASAQQRPMGIAVDATRVYWVNEASGEVVSVAK</sequence>
<proteinExistence type="predicted"/>
<dbReference type="InterPro" id="IPR000033">
    <property type="entry name" value="LDLR_classB_rpt"/>
</dbReference>
<dbReference type="InterPro" id="IPR011042">
    <property type="entry name" value="6-blade_b-propeller_TolB-like"/>
</dbReference>
<dbReference type="PANTHER" id="PTHR43289:SF6">
    <property type="entry name" value="SERINE_THREONINE-PROTEIN KINASE NEKL-3"/>
    <property type="match status" value="1"/>
</dbReference>
<dbReference type="PROSITE" id="PS51120">
    <property type="entry name" value="LDLRB"/>
    <property type="match status" value="1"/>
</dbReference>
<comment type="caution">
    <text evidence="7">The sequence shown here is derived from an EMBL/GenBank/DDBJ whole genome shotgun (WGS) entry which is preliminary data.</text>
</comment>
<dbReference type="InterPro" id="IPR008271">
    <property type="entry name" value="Ser/Thr_kinase_AS"/>
</dbReference>
<evidence type="ECO:0000259" key="6">
    <source>
        <dbReference type="PROSITE" id="PS50011"/>
    </source>
</evidence>
<dbReference type="PROSITE" id="PS00108">
    <property type="entry name" value="PROTEIN_KINASE_ST"/>
    <property type="match status" value="1"/>
</dbReference>
<feature type="binding site" evidence="5">
    <location>
        <position position="193"/>
    </location>
    <ligand>
        <name>ATP</name>
        <dbReference type="ChEBI" id="CHEBI:30616"/>
    </ligand>
</feature>
<dbReference type="GO" id="GO:0005524">
    <property type="term" value="F:ATP binding"/>
    <property type="evidence" value="ECO:0007669"/>
    <property type="project" value="UniProtKB-UniRule"/>
</dbReference>
<dbReference type="OrthoDB" id="9801841at2"/>
<evidence type="ECO:0000313" key="7">
    <source>
        <dbReference type="EMBL" id="TKC96521.1"/>
    </source>
</evidence>
<dbReference type="AlphaFoldDB" id="A0A4U1IQM1"/>
<evidence type="ECO:0000256" key="3">
    <source>
        <dbReference type="ARBA" id="ARBA00022777"/>
    </source>
</evidence>
<evidence type="ECO:0000256" key="1">
    <source>
        <dbReference type="ARBA" id="ARBA00022679"/>
    </source>
</evidence>
<dbReference type="Gene3D" id="2.120.10.30">
    <property type="entry name" value="TolB, C-terminal domain"/>
    <property type="match status" value="1"/>
</dbReference>
<keyword evidence="2 5" id="KW-0547">Nucleotide-binding</keyword>
<gene>
    <name evidence="7" type="ORF">E8A74_45125</name>
</gene>
<evidence type="ECO:0000313" key="8">
    <source>
        <dbReference type="Proteomes" id="UP000309215"/>
    </source>
</evidence>
<accession>A0A4U1IQM1</accession>
<dbReference type="Proteomes" id="UP000309215">
    <property type="component" value="Unassembled WGS sequence"/>
</dbReference>
<dbReference type="SUPFAM" id="SSF56112">
    <property type="entry name" value="Protein kinase-like (PK-like)"/>
    <property type="match status" value="1"/>
</dbReference>
<dbReference type="SMART" id="SM00220">
    <property type="entry name" value="S_TKc"/>
    <property type="match status" value="1"/>
</dbReference>
<dbReference type="EMBL" id="SSMQ01000085">
    <property type="protein sequence ID" value="TKC96521.1"/>
    <property type="molecule type" value="Genomic_DNA"/>
</dbReference>
<evidence type="ECO:0000256" key="5">
    <source>
        <dbReference type="PROSITE-ProRule" id="PRU10141"/>
    </source>
</evidence>
<feature type="domain" description="Protein kinase" evidence="6">
    <location>
        <begin position="164"/>
        <end position="430"/>
    </location>
</feature>
<dbReference type="CDD" id="cd14014">
    <property type="entry name" value="STKc_PknB_like"/>
    <property type="match status" value="1"/>
</dbReference>
<protein>
    <recommendedName>
        <fullName evidence="6">Protein kinase domain-containing protein</fullName>
    </recommendedName>
</protein>
<keyword evidence="1" id="KW-0808">Transferase</keyword>
<evidence type="ECO:0000256" key="2">
    <source>
        <dbReference type="ARBA" id="ARBA00022741"/>
    </source>
</evidence>
<dbReference type="PANTHER" id="PTHR43289">
    <property type="entry name" value="MITOGEN-ACTIVATED PROTEIN KINASE KINASE KINASE 20-RELATED"/>
    <property type="match status" value="1"/>
</dbReference>
<dbReference type="PROSITE" id="PS50011">
    <property type="entry name" value="PROTEIN_KINASE_DOM"/>
    <property type="match status" value="1"/>
</dbReference>
<dbReference type="Gene3D" id="3.30.200.20">
    <property type="entry name" value="Phosphorylase Kinase, domain 1"/>
    <property type="match status" value="1"/>
</dbReference>
<keyword evidence="4 5" id="KW-0067">ATP-binding</keyword>
<dbReference type="Gene3D" id="1.10.510.10">
    <property type="entry name" value="Transferase(Phosphotransferase) domain 1"/>
    <property type="match status" value="1"/>
</dbReference>
<dbReference type="Pfam" id="PF00069">
    <property type="entry name" value="Pkinase"/>
    <property type="match status" value="1"/>
</dbReference>
<dbReference type="PROSITE" id="PS00107">
    <property type="entry name" value="PROTEIN_KINASE_ATP"/>
    <property type="match status" value="1"/>
</dbReference>
<dbReference type="SUPFAM" id="SSF75011">
    <property type="entry name" value="3-carboxy-cis,cis-mucoante lactonizing enzyme"/>
    <property type="match status" value="1"/>
</dbReference>
<organism evidence="7 8">
    <name type="scientific">Polyangium fumosum</name>
    <dbReference type="NCBI Taxonomy" id="889272"/>
    <lineage>
        <taxon>Bacteria</taxon>
        <taxon>Pseudomonadati</taxon>
        <taxon>Myxococcota</taxon>
        <taxon>Polyangia</taxon>
        <taxon>Polyangiales</taxon>
        <taxon>Polyangiaceae</taxon>
        <taxon>Polyangium</taxon>
    </lineage>
</organism>
<dbReference type="InterPro" id="IPR011009">
    <property type="entry name" value="Kinase-like_dom_sf"/>
</dbReference>